<evidence type="ECO:0000256" key="1">
    <source>
        <dbReference type="ARBA" id="ARBA00004123"/>
    </source>
</evidence>
<keyword evidence="2" id="KW-0677">Repeat</keyword>
<accession>A0A8T0H4N3</accession>
<keyword evidence="11" id="KW-1185">Reference proteome</keyword>
<dbReference type="InterPro" id="IPR017930">
    <property type="entry name" value="Myb_dom"/>
</dbReference>
<dbReference type="InterPro" id="IPR001005">
    <property type="entry name" value="SANT/Myb"/>
</dbReference>
<comment type="subcellular location">
    <subcellularLocation>
        <location evidence="1">Nucleus</location>
    </subcellularLocation>
</comment>
<keyword evidence="5" id="KW-0804">Transcription</keyword>
<evidence type="ECO:0000256" key="6">
    <source>
        <dbReference type="ARBA" id="ARBA00023242"/>
    </source>
</evidence>
<dbReference type="GO" id="GO:0005634">
    <property type="term" value="C:nucleus"/>
    <property type="evidence" value="ECO:0007669"/>
    <property type="project" value="UniProtKB-SubCell"/>
</dbReference>
<dbReference type="FunFam" id="1.10.10.60:FF:000394">
    <property type="entry name" value="MYB transcription factor"/>
    <property type="match status" value="1"/>
</dbReference>
<keyword evidence="3" id="KW-0805">Transcription regulation</keyword>
<gene>
    <name evidence="10" type="ORF">KC19_7G095200</name>
</gene>
<protein>
    <submittedName>
        <fullName evidence="10">Uncharacterized protein</fullName>
    </submittedName>
</protein>
<dbReference type="EMBL" id="CM026428">
    <property type="protein sequence ID" value="KAG0566886.1"/>
    <property type="molecule type" value="Genomic_DNA"/>
</dbReference>
<dbReference type="PROSITE" id="PS51294">
    <property type="entry name" value="HTH_MYB"/>
    <property type="match status" value="1"/>
</dbReference>
<dbReference type="PANTHER" id="PTHR47994:SF5">
    <property type="entry name" value="F14D16.11-RELATED"/>
    <property type="match status" value="1"/>
</dbReference>
<evidence type="ECO:0000256" key="2">
    <source>
        <dbReference type="ARBA" id="ARBA00022737"/>
    </source>
</evidence>
<dbReference type="SMART" id="SM00717">
    <property type="entry name" value="SANT"/>
    <property type="match status" value="1"/>
</dbReference>
<evidence type="ECO:0000256" key="5">
    <source>
        <dbReference type="ARBA" id="ARBA00023163"/>
    </source>
</evidence>
<feature type="domain" description="HTH myb-type" evidence="9">
    <location>
        <begin position="22"/>
        <end position="76"/>
    </location>
</feature>
<evidence type="ECO:0000313" key="10">
    <source>
        <dbReference type="EMBL" id="KAG0566886.1"/>
    </source>
</evidence>
<evidence type="ECO:0000256" key="7">
    <source>
        <dbReference type="SAM" id="MobiDB-lite"/>
    </source>
</evidence>
<dbReference type="GO" id="GO:0000976">
    <property type="term" value="F:transcription cis-regulatory region binding"/>
    <property type="evidence" value="ECO:0007669"/>
    <property type="project" value="UniProtKB-ARBA"/>
</dbReference>
<keyword evidence="6" id="KW-0539">Nucleus</keyword>
<dbReference type="PANTHER" id="PTHR47994">
    <property type="entry name" value="F14D16.11-RELATED"/>
    <property type="match status" value="1"/>
</dbReference>
<evidence type="ECO:0000259" key="9">
    <source>
        <dbReference type="PROSITE" id="PS51294"/>
    </source>
</evidence>
<organism evidence="10 11">
    <name type="scientific">Ceratodon purpureus</name>
    <name type="common">Fire moss</name>
    <name type="synonym">Dicranum purpureum</name>
    <dbReference type="NCBI Taxonomy" id="3225"/>
    <lineage>
        <taxon>Eukaryota</taxon>
        <taxon>Viridiplantae</taxon>
        <taxon>Streptophyta</taxon>
        <taxon>Embryophyta</taxon>
        <taxon>Bryophyta</taxon>
        <taxon>Bryophytina</taxon>
        <taxon>Bryopsida</taxon>
        <taxon>Dicranidae</taxon>
        <taxon>Pseudoditrichales</taxon>
        <taxon>Ditrichaceae</taxon>
        <taxon>Ceratodon</taxon>
    </lineage>
</organism>
<dbReference type="PROSITE" id="PS50090">
    <property type="entry name" value="MYB_LIKE"/>
    <property type="match status" value="1"/>
</dbReference>
<dbReference type="Gene3D" id="1.10.10.60">
    <property type="entry name" value="Homeodomain-like"/>
    <property type="match status" value="2"/>
</dbReference>
<dbReference type="InterPro" id="IPR009057">
    <property type="entry name" value="Homeodomain-like_sf"/>
</dbReference>
<name>A0A8T0H4N3_CERPU</name>
<keyword evidence="4" id="KW-0238">DNA-binding</keyword>
<comment type="caution">
    <text evidence="10">The sequence shown here is derived from an EMBL/GenBank/DDBJ whole genome shotgun (WGS) entry which is preliminary data.</text>
</comment>
<evidence type="ECO:0000313" key="11">
    <source>
        <dbReference type="Proteomes" id="UP000822688"/>
    </source>
</evidence>
<dbReference type="Pfam" id="PF00249">
    <property type="entry name" value="Myb_DNA-binding"/>
    <property type="match status" value="1"/>
</dbReference>
<proteinExistence type="predicted"/>
<dbReference type="CDD" id="cd00167">
    <property type="entry name" value="SANT"/>
    <property type="match status" value="1"/>
</dbReference>
<feature type="domain" description="Myb-like" evidence="8">
    <location>
        <begin position="22"/>
        <end position="72"/>
    </location>
</feature>
<dbReference type="Proteomes" id="UP000822688">
    <property type="component" value="Chromosome 7"/>
</dbReference>
<sequence length="378" mass="41075">MWVAGLLRCGKSCRLRWTNYLRPDLKRGIFTEEEENLILDLHATLGNRWSRIAAQLPGRTDNEIKNYWNTRLKKRLRSQGLDPATHLPLDSIKSEDGAGDDSDSPDGEDGDSSDAKSVKKAAKSQEPAKPVRQPRGPKPAPQLKMCQSKEGPVLLKVPKVRKSSPSVPNPSPASCKCEDDSDLSPSPSSCSSVTTKSGAGDHHESTLARKLTSVPSYPEAELWKCIKPSTTSSTLSTAALLDEWDSYSLLLNPFPAQANTMLPKAGELMNSTKPVISSSLHVTSDNAGMQSADMMASFTSQPVAQDFGGMFQATCFAQPEMGMSWSMDVEMGQPAPESLFAPNSMSMIPAGFCNREMQQLPPHPSQDLQKLAALLDLI</sequence>
<dbReference type="SUPFAM" id="SSF46689">
    <property type="entry name" value="Homeodomain-like"/>
    <property type="match status" value="1"/>
</dbReference>
<feature type="region of interest" description="Disordered" evidence="7">
    <location>
        <begin position="79"/>
        <end position="205"/>
    </location>
</feature>
<evidence type="ECO:0000259" key="8">
    <source>
        <dbReference type="PROSITE" id="PS50090"/>
    </source>
</evidence>
<dbReference type="InterPro" id="IPR015495">
    <property type="entry name" value="Myb_TF_plants"/>
</dbReference>
<dbReference type="AlphaFoldDB" id="A0A8T0H4N3"/>
<feature type="compositionally biased region" description="Acidic residues" evidence="7">
    <location>
        <begin position="97"/>
        <end position="112"/>
    </location>
</feature>
<evidence type="ECO:0000256" key="3">
    <source>
        <dbReference type="ARBA" id="ARBA00023015"/>
    </source>
</evidence>
<reference evidence="10" key="1">
    <citation type="submission" date="2020-06" db="EMBL/GenBank/DDBJ databases">
        <title>WGS assembly of Ceratodon purpureus strain R40.</title>
        <authorList>
            <person name="Carey S.B."/>
            <person name="Jenkins J."/>
            <person name="Shu S."/>
            <person name="Lovell J.T."/>
            <person name="Sreedasyam A."/>
            <person name="Maumus F."/>
            <person name="Tiley G.P."/>
            <person name="Fernandez-Pozo N."/>
            <person name="Barry K."/>
            <person name="Chen C."/>
            <person name="Wang M."/>
            <person name="Lipzen A."/>
            <person name="Daum C."/>
            <person name="Saski C.A."/>
            <person name="Payton A.C."/>
            <person name="Mcbreen J.C."/>
            <person name="Conrad R.E."/>
            <person name="Kollar L.M."/>
            <person name="Olsson S."/>
            <person name="Huttunen S."/>
            <person name="Landis J.B."/>
            <person name="Wickett N.J."/>
            <person name="Johnson M.G."/>
            <person name="Rensing S.A."/>
            <person name="Grimwood J."/>
            <person name="Schmutz J."/>
            <person name="Mcdaniel S.F."/>
        </authorList>
    </citation>
    <scope>NUCLEOTIDE SEQUENCE</scope>
    <source>
        <strain evidence="10">R40</strain>
    </source>
</reference>
<evidence type="ECO:0000256" key="4">
    <source>
        <dbReference type="ARBA" id="ARBA00023125"/>
    </source>
</evidence>
<feature type="compositionally biased region" description="Low complexity" evidence="7">
    <location>
        <begin position="183"/>
        <end position="192"/>
    </location>
</feature>